<feature type="signal peptide" evidence="1">
    <location>
        <begin position="1"/>
        <end position="29"/>
    </location>
</feature>
<sequence>MRQIRKKGCILAATGIVTVTLLAPGAALATAAAAPPHPTAGHGHSAHPAQQTIWRGDFDSSGSAWTVETAGGAAAWLGWTFTPRDDWFASAEPKNIGCDADVDQPLDIGCFLDERNRFSRARGTIAVADNGIAAANGAVIDNAHPVSTALISPSVSVEGRDAVELVFASHYKQAHKAVARVTVSFDGGETQEILRYSGARISDNGGGDVLSAQEVIPVDVPARAKSAVFRFEYTSNKPELYWALDDVLVRTPLAPLAPNAKGTTLQVFSDIQGEGLPYLDAALDLLHREAPKAPAALVVGDIISGPKENGQDAQLAEYKEVSDIFAKHKMPPVYPAIGNHDTRSSVLSLGQQIDNFIAWGNQWGAKIDNTYYEKVIDGIPLIALGVEAGTTAAEGGVSEKQVKFLKDRLAYWKTQGKQVIVMGHYPFEWSVSGTYSSFYQNSSRVQVLEDIIGQYSNVVYISGHSHWSPYLRDWSGRPVTQGGDPDGYAAFNTGALAMEFGPNPINPWDEDSMTDRPESPTVMTITKYDDRMIVRDFDVLTGEKIQELTVANPLSAD</sequence>
<accession>A0ABS3W4P0</accession>
<evidence type="ECO:0000313" key="3">
    <source>
        <dbReference type="EMBL" id="MBO7743141.1"/>
    </source>
</evidence>
<dbReference type="Gene3D" id="3.60.21.10">
    <property type="match status" value="1"/>
</dbReference>
<dbReference type="Pfam" id="PF00149">
    <property type="entry name" value="Metallophos"/>
    <property type="match status" value="1"/>
</dbReference>
<dbReference type="Proteomes" id="UP000670947">
    <property type="component" value="Unassembled WGS sequence"/>
</dbReference>
<organism evidence="3 4">
    <name type="scientific">Paenibacillus artemisiicola</name>
    <dbReference type="NCBI Taxonomy" id="1172618"/>
    <lineage>
        <taxon>Bacteria</taxon>
        <taxon>Bacillati</taxon>
        <taxon>Bacillota</taxon>
        <taxon>Bacilli</taxon>
        <taxon>Bacillales</taxon>
        <taxon>Paenibacillaceae</taxon>
        <taxon>Paenibacillus</taxon>
    </lineage>
</organism>
<dbReference type="RefSeq" id="WP_208846121.1">
    <property type="nucleotide sequence ID" value="NZ_JAGGDJ010000001.1"/>
</dbReference>
<dbReference type="PANTHER" id="PTHR43143">
    <property type="entry name" value="METALLOPHOSPHOESTERASE, CALCINEURIN SUPERFAMILY"/>
    <property type="match status" value="1"/>
</dbReference>
<keyword evidence="4" id="KW-1185">Reference proteome</keyword>
<feature type="domain" description="Calcineurin-like phosphoesterase" evidence="2">
    <location>
        <begin position="267"/>
        <end position="467"/>
    </location>
</feature>
<keyword evidence="1" id="KW-0732">Signal</keyword>
<dbReference type="EMBL" id="JAGGDJ010000001">
    <property type="protein sequence ID" value="MBO7743141.1"/>
    <property type="molecule type" value="Genomic_DNA"/>
</dbReference>
<dbReference type="PANTHER" id="PTHR43143:SF1">
    <property type="entry name" value="SERINE_THREONINE-PROTEIN PHOSPHATASE CPPED1"/>
    <property type="match status" value="1"/>
</dbReference>
<proteinExistence type="predicted"/>
<evidence type="ECO:0000259" key="2">
    <source>
        <dbReference type="Pfam" id="PF00149"/>
    </source>
</evidence>
<reference evidence="3 4" key="1">
    <citation type="submission" date="2021-03" db="EMBL/GenBank/DDBJ databases">
        <title>Paenibacillus artemisicola MWE-103 whole genome sequence.</title>
        <authorList>
            <person name="Ham Y.J."/>
        </authorList>
    </citation>
    <scope>NUCLEOTIDE SEQUENCE [LARGE SCALE GENOMIC DNA]</scope>
    <source>
        <strain evidence="3 4">MWE-103</strain>
    </source>
</reference>
<dbReference type="SUPFAM" id="SSF56300">
    <property type="entry name" value="Metallo-dependent phosphatases"/>
    <property type="match status" value="1"/>
</dbReference>
<feature type="chain" id="PRO_5045638582" evidence="1">
    <location>
        <begin position="30"/>
        <end position="557"/>
    </location>
</feature>
<name>A0ABS3W4P0_9BACL</name>
<evidence type="ECO:0000313" key="4">
    <source>
        <dbReference type="Proteomes" id="UP000670947"/>
    </source>
</evidence>
<dbReference type="InterPro" id="IPR051918">
    <property type="entry name" value="STPP_CPPED1"/>
</dbReference>
<dbReference type="InterPro" id="IPR029052">
    <property type="entry name" value="Metallo-depent_PP-like"/>
</dbReference>
<protein>
    <submittedName>
        <fullName evidence="3">Metallophosphoesterase</fullName>
    </submittedName>
</protein>
<gene>
    <name evidence="3" type="ORF">I8J29_02970</name>
</gene>
<comment type="caution">
    <text evidence="3">The sequence shown here is derived from an EMBL/GenBank/DDBJ whole genome shotgun (WGS) entry which is preliminary data.</text>
</comment>
<evidence type="ECO:0000256" key="1">
    <source>
        <dbReference type="SAM" id="SignalP"/>
    </source>
</evidence>
<dbReference type="InterPro" id="IPR004843">
    <property type="entry name" value="Calcineurin-like_PHP"/>
</dbReference>